<dbReference type="KEGG" id="ipo:Ilyop_2695"/>
<evidence type="ECO:0000313" key="2">
    <source>
        <dbReference type="Proteomes" id="UP000006875"/>
    </source>
</evidence>
<evidence type="ECO:0000313" key="1">
    <source>
        <dbReference type="EMBL" id="ADO84451.1"/>
    </source>
</evidence>
<dbReference type="HOGENOM" id="CLU_1353115_0_0_0"/>
<dbReference type="Proteomes" id="UP000006875">
    <property type="component" value="Plasmid pILYOP01"/>
</dbReference>
<dbReference type="RefSeq" id="WP_013389108.1">
    <property type="nucleotide sequence ID" value="NC_014633.1"/>
</dbReference>
<keyword evidence="1" id="KW-0614">Plasmid</keyword>
<gene>
    <name evidence="1" type="ordered locus">Ilyop_2695</name>
</gene>
<keyword evidence="2" id="KW-1185">Reference proteome</keyword>
<dbReference type="AlphaFoldDB" id="E3HCQ6"/>
<protein>
    <submittedName>
        <fullName evidence="1">Uncharacterized protein</fullName>
    </submittedName>
</protein>
<geneLocation type="plasmid" evidence="1 2">
    <name>pILYOP01</name>
</geneLocation>
<accession>E3HCQ6</accession>
<organism evidence="1 2">
    <name type="scientific">Ilyobacter polytropus (strain ATCC 51220 / DSM 2926 / LMG 16218 / CuHBu1)</name>
    <dbReference type="NCBI Taxonomy" id="572544"/>
    <lineage>
        <taxon>Bacteria</taxon>
        <taxon>Fusobacteriati</taxon>
        <taxon>Fusobacteriota</taxon>
        <taxon>Fusobacteriia</taxon>
        <taxon>Fusobacteriales</taxon>
        <taxon>Fusobacteriaceae</taxon>
        <taxon>Ilyobacter</taxon>
    </lineage>
</organism>
<name>E3HCQ6_ILYPC</name>
<proteinExistence type="predicted"/>
<sequence>MSWNMIILPVVASAFLAVGGYSAVSSLKKQNLIKELAKNNKLIFKNKETKILEKKLNKKLAIEGKGKMRSFIKVRDLIKDDEVSVFRYIELLDLGKEDPDEKPQQARVGASFEVPLDVDLFFTTDEEKEFFSLYPAGKLLSKDGYFQKIKPILEENPHENPVTVSFRRGRALLYVNTNTKSKENIKDLQYLVDISRKIKEAV</sequence>
<dbReference type="EMBL" id="CP002282">
    <property type="protein sequence ID" value="ADO84451.1"/>
    <property type="molecule type" value="Genomic_DNA"/>
</dbReference>
<reference evidence="1 2" key="1">
    <citation type="journal article" date="2010" name="Stand. Genomic Sci.">
        <title>Complete genome sequence of Ilyobacter polytropus type strain (CuHbu1).</title>
        <authorList>
            <person name="Sikorski J."/>
            <person name="Chertkov O."/>
            <person name="Lapidus A."/>
            <person name="Nolan M."/>
            <person name="Lucas S."/>
            <person name="Del Rio T.G."/>
            <person name="Tice H."/>
            <person name="Cheng J.F."/>
            <person name="Tapia R."/>
            <person name="Han C."/>
            <person name="Goodwin L."/>
            <person name="Pitluck S."/>
            <person name="Liolios K."/>
            <person name="Ivanova N."/>
            <person name="Mavromatis K."/>
            <person name="Mikhailova N."/>
            <person name="Pati A."/>
            <person name="Chen A."/>
            <person name="Palaniappan K."/>
            <person name="Land M."/>
            <person name="Hauser L."/>
            <person name="Chang Y.J."/>
            <person name="Jeffries C.D."/>
            <person name="Brambilla E."/>
            <person name="Yasawong M."/>
            <person name="Rohde M."/>
            <person name="Pukall R."/>
            <person name="Spring S."/>
            <person name="Goker M."/>
            <person name="Woyke T."/>
            <person name="Bristow J."/>
            <person name="Eisen J.A."/>
            <person name="Markowitz V."/>
            <person name="Hugenholtz P."/>
            <person name="Kyrpides N.C."/>
            <person name="Klenk H.P."/>
        </authorList>
    </citation>
    <scope>NUCLEOTIDE SEQUENCE [LARGE SCALE GENOMIC DNA]</scope>
    <source>
        <strain evidence="2">ATCC 51220 / DSM 2926 / LMG 16218 / CuHBu1</strain>
        <plasmid evidence="2">pILYOP01</plasmid>
    </source>
</reference>